<accession>A0AAV9PG56</accession>
<protein>
    <submittedName>
        <fullName evidence="2">Uncharacterized protein</fullName>
    </submittedName>
</protein>
<dbReference type="PANTHER" id="PTHR42085:SF1">
    <property type="entry name" value="F-BOX DOMAIN-CONTAINING PROTEIN"/>
    <property type="match status" value="1"/>
</dbReference>
<feature type="region of interest" description="Disordered" evidence="1">
    <location>
        <begin position="1"/>
        <end position="38"/>
    </location>
</feature>
<feature type="compositionally biased region" description="Basic and acidic residues" evidence="1">
    <location>
        <begin position="18"/>
        <end position="34"/>
    </location>
</feature>
<dbReference type="GeneID" id="89924333"/>
<dbReference type="RefSeq" id="XP_064661584.1">
    <property type="nucleotide sequence ID" value="XM_064800245.1"/>
</dbReference>
<name>A0AAV9PG56_9PEZI</name>
<comment type="caution">
    <text evidence="2">The sequence shown here is derived from an EMBL/GenBank/DDBJ whole genome shotgun (WGS) entry which is preliminary data.</text>
</comment>
<organism evidence="2 3">
    <name type="scientific">Saxophila tyrrhenica</name>
    <dbReference type="NCBI Taxonomy" id="1690608"/>
    <lineage>
        <taxon>Eukaryota</taxon>
        <taxon>Fungi</taxon>
        <taxon>Dikarya</taxon>
        <taxon>Ascomycota</taxon>
        <taxon>Pezizomycotina</taxon>
        <taxon>Dothideomycetes</taxon>
        <taxon>Dothideomycetidae</taxon>
        <taxon>Mycosphaerellales</taxon>
        <taxon>Extremaceae</taxon>
        <taxon>Saxophila</taxon>
    </lineage>
</organism>
<dbReference type="AlphaFoldDB" id="A0AAV9PG56"/>
<proteinExistence type="predicted"/>
<dbReference type="InterPro" id="IPR038883">
    <property type="entry name" value="AN11006-like"/>
</dbReference>
<evidence type="ECO:0000313" key="2">
    <source>
        <dbReference type="EMBL" id="KAK5172866.1"/>
    </source>
</evidence>
<sequence>MTLEQPVMEDGLPSKVRGAKDEKEGREQHPREYVARQTTKQYKLTTFSSSTQATPAKSSDSVLMRLPAELRNTIYELVLLQDEKVIVTSLRRSPRGRSRTGNNSLWLRSIRQGRGEPDLSLLSVSKQVRQETLSIFYRGHRFYISILASEMNHVYSCLKSLSAQLGDQWPALDSLLSRRAGPIGSAPTRWLRWPHYKDKEPSNLPFPTSATVSKIGRQLQEVVRVGEKARQSGASVERLEMHFRDWVFETARKICRESVDDSLQMVYSALERDDGRAELAWDEPERVIASARSRRS</sequence>
<reference evidence="2 3" key="1">
    <citation type="submission" date="2023-08" db="EMBL/GenBank/DDBJ databases">
        <title>Black Yeasts Isolated from many extreme environments.</title>
        <authorList>
            <person name="Coleine C."/>
            <person name="Stajich J.E."/>
            <person name="Selbmann L."/>
        </authorList>
    </citation>
    <scope>NUCLEOTIDE SEQUENCE [LARGE SCALE GENOMIC DNA]</scope>
    <source>
        <strain evidence="2 3">CCFEE 5935</strain>
    </source>
</reference>
<evidence type="ECO:0000313" key="3">
    <source>
        <dbReference type="Proteomes" id="UP001337655"/>
    </source>
</evidence>
<dbReference type="PANTHER" id="PTHR42085">
    <property type="entry name" value="F-BOX DOMAIN-CONTAINING PROTEIN"/>
    <property type="match status" value="1"/>
</dbReference>
<evidence type="ECO:0000256" key="1">
    <source>
        <dbReference type="SAM" id="MobiDB-lite"/>
    </source>
</evidence>
<keyword evidence="3" id="KW-1185">Reference proteome</keyword>
<dbReference type="EMBL" id="JAVRRT010000004">
    <property type="protein sequence ID" value="KAK5172866.1"/>
    <property type="molecule type" value="Genomic_DNA"/>
</dbReference>
<dbReference type="Proteomes" id="UP001337655">
    <property type="component" value="Unassembled WGS sequence"/>
</dbReference>
<gene>
    <name evidence="2" type="ORF">LTR77_002986</name>
</gene>